<gene>
    <name evidence="1" type="ORF">SDC9_130201</name>
</gene>
<sequence length="30" mass="3327">MNIDIDIEGQDLSTRLVMRGLPQESPVCPV</sequence>
<accession>A0A645D251</accession>
<protein>
    <submittedName>
        <fullName evidence="1">Uncharacterized protein</fullName>
    </submittedName>
</protein>
<dbReference type="EMBL" id="VSSQ01032013">
    <property type="protein sequence ID" value="MPM83138.1"/>
    <property type="molecule type" value="Genomic_DNA"/>
</dbReference>
<name>A0A645D251_9ZZZZ</name>
<evidence type="ECO:0000313" key="1">
    <source>
        <dbReference type="EMBL" id="MPM83138.1"/>
    </source>
</evidence>
<comment type="caution">
    <text evidence="1">The sequence shown here is derived from an EMBL/GenBank/DDBJ whole genome shotgun (WGS) entry which is preliminary data.</text>
</comment>
<reference evidence="1" key="1">
    <citation type="submission" date="2019-08" db="EMBL/GenBank/DDBJ databases">
        <authorList>
            <person name="Kucharzyk K."/>
            <person name="Murdoch R.W."/>
            <person name="Higgins S."/>
            <person name="Loffler F."/>
        </authorList>
    </citation>
    <scope>NUCLEOTIDE SEQUENCE</scope>
</reference>
<organism evidence="1">
    <name type="scientific">bioreactor metagenome</name>
    <dbReference type="NCBI Taxonomy" id="1076179"/>
    <lineage>
        <taxon>unclassified sequences</taxon>
        <taxon>metagenomes</taxon>
        <taxon>ecological metagenomes</taxon>
    </lineage>
</organism>
<proteinExistence type="predicted"/>
<dbReference type="AlphaFoldDB" id="A0A645D251"/>